<evidence type="ECO:0000259" key="1">
    <source>
        <dbReference type="Pfam" id="PF02627"/>
    </source>
</evidence>
<dbReference type="InterPro" id="IPR026445">
    <property type="entry name" value="AlkhydPrxdase/COmuclacdeCOase"/>
</dbReference>
<dbReference type="AlphaFoldDB" id="A0A0F9VLW1"/>
<sequence length="415" mass="46749">MGHYLLPIRLYNTYMDKKIKHIGVKEGKLLLFGGVYSNLQALEKLISIAEEAGVKPENCISTGDLTGYCAQPEETIQLFQKWGALSIAGNVELQLASDSEDCGCDFKAGGRCDDFSKMWFPYTKGHLSQQSLDWMTQIPEYISFEYGTKKVTVVHGNYGNTSEFVFKSNATESKERCFNETKSDIIIAGHCGLPFHQSIKDQLWLNPGVIGMPANDGTTRVWYMLLDVIDGEVTYTHRSFEYDAEAAQKLMYKNHLPEAYGDTLTSGIWDNMEILPEIEKMGQGIPIHFNQEQKDSIQTKTQKKMANTYYDPADLRKFGKITEWSEELGTKFFDYYGKVFEEGALSAREKSLIALAVSHVVKCPYCIDAYTKDGLQKGITKEEMMESVHVGAAIESGATLVHSVQMMNKYNKLSM</sequence>
<dbReference type="InterPro" id="IPR003779">
    <property type="entry name" value="CMD-like"/>
</dbReference>
<reference evidence="3" key="1">
    <citation type="journal article" date="2015" name="Nature">
        <title>Complex archaea that bridge the gap between prokaryotes and eukaryotes.</title>
        <authorList>
            <person name="Spang A."/>
            <person name="Saw J.H."/>
            <person name="Jorgensen S.L."/>
            <person name="Zaremba-Niedzwiedzka K."/>
            <person name="Martijn J."/>
            <person name="Lind A.E."/>
            <person name="van Eijk R."/>
            <person name="Schleper C."/>
            <person name="Guy L."/>
            <person name="Ettema T.J."/>
        </authorList>
    </citation>
    <scope>NUCLEOTIDE SEQUENCE</scope>
</reference>
<protein>
    <recommendedName>
        <fullName evidence="4">Carboxymuconolactone decarboxylase-like domain-containing protein</fullName>
    </recommendedName>
</protein>
<dbReference type="NCBIfam" id="TIGR04169">
    <property type="entry name" value="perox_w_seleSAM"/>
    <property type="match status" value="1"/>
</dbReference>
<feature type="domain" description="Carboxymuconolactone decarboxylase-like" evidence="1">
    <location>
        <begin position="327"/>
        <end position="406"/>
    </location>
</feature>
<dbReference type="NCBIfam" id="TIGR00778">
    <property type="entry name" value="ahpD_dom"/>
    <property type="match status" value="1"/>
</dbReference>
<dbReference type="Pfam" id="PF02627">
    <property type="entry name" value="CMD"/>
    <property type="match status" value="1"/>
</dbReference>
<dbReference type="InterPro" id="IPR024654">
    <property type="entry name" value="Calcineurin-like_PHP_lpxH"/>
</dbReference>
<proteinExistence type="predicted"/>
<gene>
    <name evidence="3" type="ORF">LCGC14_0078750</name>
</gene>
<dbReference type="InterPro" id="IPR004675">
    <property type="entry name" value="AhpD_core"/>
</dbReference>
<dbReference type="PANTHER" id="PTHR33930">
    <property type="entry name" value="ALKYL HYDROPEROXIDE REDUCTASE AHPD"/>
    <property type="match status" value="1"/>
</dbReference>
<dbReference type="GO" id="GO:0051920">
    <property type="term" value="F:peroxiredoxin activity"/>
    <property type="evidence" value="ECO:0007669"/>
    <property type="project" value="InterPro"/>
</dbReference>
<evidence type="ECO:0000313" key="3">
    <source>
        <dbReference type="EMBL" id="KKO05055.1"/>
    </source>
</evidence>
<dbReference type="InterPro" id="IPR029032">
    <property type="entry name" value="AhpD-like"/>
</dbReference>
<name>A0A0F9VLW1_9ZZZZ</name>
<dbReference type="EMBL" id="LAZR01000020">
    <property type="protein sequence ID" value="KKO05055.1"/>
    <property type="molecule type" value="Genomic_DNA"/>
</dbReference>
<dbReference type="SUPFAM" id="SSF56300">
    <property type="entry name" value="Metallo-dependent phosphatases"/>
    <property type="match status" value="1"/>
</dbReference>
<dbReference type="Pfam" id="PF12850">
    <property type="entry name" value="Metallophos_2"/>
    <property type="match status" value="1"/>
</dbReference>
<dbReference type="Gene3D" id="3.60.21.10">
    <property type="match status" value="1"/>
</dbReference>
<dbReference type="SUPFAM" id="SSF69118">
    <property type="entry name" value="AhpD-like"/>
    <property type="match status" value="1"/>
</dbReference>
<organism evidence="3">
    <name type="scientific">marine sediment metagenome</name>
    <dbReference type="NCBI Taxonomy" id="412755"/>
    <lineage>
        <taxon>unclassified sequences</taxon>
        <taxon>metagenomes</taxon>
        <taxon>ecological metagenomes</taxon>
    </lineage>
</organism>
<evidence type="ECO:0000259" key="2">
    <source>
        <dbReference type="Pfam" id="PF12850"/>
    </source>
</evidence>
<evidence type="ECO:0008006" key="4">
    <source>
        <dbReference type="Google" id="ProtNLM"/>
    </source>
</evidence>
<dbReference type="Gene3D" id="1.20.1290.10">
    <property type="entry name" value="AhpD-like"/>
    <property type="match status" value="1"/>
</dbReference>
<dbReference type="InterPro" id="IPR029052">
    <property type="entry name" value="Metallo-depent_PP-like"/>
</dbReference>
<feature type="domain" description="Calcineurin-like phosphoesterase" evidence="2">
    <location>
        <begin position="38"/>
        <end position="228"/>
    </location>
</feature>
<dbReference type="PANTHER" id="PTHR33930:SF2">
    <property type="entry name" value="BLR3452 PROTEIN"/>
    <property type="match status" value="1"/>
</dbReference>
<accession>A0A0F9VLW1</accession>
<comment type="caution">
    <text evidence="3">The sequence shown here is derived from an EMBL/GenBank/DDBJ whole genome shotgun (WGS) entry which is preliminary data.</text>
</comment>